<dbReference type="Proteomes" id="UP000095286">
    <property type="component" value="Unplaced"/>
</dbReference>
<evidence type="ECO:0000313" key="2">
    <source>
        <dbReference type="WBParaSite" id="RSKR_0000885400.1"/>
    </source>
</evidence>
<proteinExistence type="predicted"/>
<organism evidence="1 2">
    <name type="scientific">Rhabditophanes sp. KR3021</name>
    <dbReference type="NCBI Taxonomy" id="114890"/>
    <lineage>
        <taxon>Eukaryota</taxon>
        <taxon>Metazoa</taxon>
        <taxon>Ecdysozoa</taxon>
        <taxon>Nematoda</taxon>
        <taxon>Chromadorea</taxon>
        <taxon>Rhabditida</taxon>
        <taxon>Tylenchina</taxon>
        <taxon>Panagrolaimomorpha</taxon>
        <taxon>Strongyloidoidea</taxon>
        <taxon>Alloionematidae</taxon>
        <taxon>Rhabditophanes</taxon>
    </lineage>
</organism>
<sequence length="136" mass="14862">MAGLDIDVLMHNLLLGDFIKIDGVGFLIAAHLKPLVDFSQFVAFRLGRLDLNLGGIIVALVVVCAPILNSDDSEEFYEELDKLLGLKSCDELITGGDFNARLAAKHKRRTTTDTFSPAQNENGDALSNSKKRQTKS</sequence>
<evidence type="ECO:0000313" key="1">
    <source>
        <dbReference type="Proteomes" id="UP000095286"/>
    </source>
</evidence>
<dbReference type="WBParaSite" id="RSKR_0000885400.1">
    <property type="protein sequence ID" value="RSKR_0000885400.1"/>
    <property type="gene ID" value="RSKR_0000885400"/>
</dbReference>
<protein>
    <submittedName>
        <fullName evidence="2">Endo/exonuclease/phosphatase domain-containing protein</fullName>
    </submittedName>
</protein>
<reference evidence="2" key="1">
    <citation type="submission" date="2016-11" db="UniProtKB">
        <authorList>
            <consortium name="WormBaseParasite"/>
        </authorList>
    </citation>
    <scope>IDENTIFICATION</scope>
    <source>
        <strain evidence="2">KR3021</strain>
    </source>
</reference>
<accession>A0AC35U7I9</accession>
<name>A0AC35U7I9_9BILA</name>